<dbReference type="PANTHER" id="PTHR33593">
    <property type="entry name" value="DUF1442 FAMILY PROTEIN"/>
    <property type="match status" value="1"/>
</dbReference>
<protein>
    <recommendedName>
        <fullName evidence="3">S-adenosyl-L-methionine-dependent methyltransferase</fullName>
    </recommendedName>
</protein>
<dbReference type="PANTHER" id="PTHR33593:SF28">
    <property type="entry name" value="ANKYRIN REPEAT_KH DOMAIN PROTEIN (DUF1442)"/>
    <property type="match status" value="1"/>
</dbReference>
<reference evidence="1" key="1">
    <citation type="submission" date="2023-07" db="EMBL/GenBank/DDBJ databases">
        <title>draft genome sequence of fig (Ficus carica).</title>
        <authorList>
            <person name="Takahashi T."/>
            <person name="Nishimura K."/>
        </authorList>
    </citation>
    <scope>NUCLEOTIDE SEQUENCE</scope>
</reference>
<evidence type="ECO:0000313" key="2">
    <source>
        <dbReference type="Proteomes" id="UP001187192"/>
    </source>
</evidence>
<dbReference type="Gramene" id="FCD_00024885-RA">
    <property type="protein sequence ID" value="FCD_00024885-RA:cds"/>
    <property type="gene ID" value="FCD_00024885"/>
</dbReference>
<comment type="caution">
    <text evidence="1">The sequence shown here is derived from an EMBL/GenBank/DDBJ whole genome shotgun (WGS) entry which is preliminary data.</text>
</comment>
<dbReference type="Gene3D" id="3.40.50.150">
    <property type="entry name" value="Vaccinia Virus protein VP39"/>
    <property type="match status" value="1"/>
</dbReference>
<dbReference type="EMBL" id="BTGU01000015">
    <property type="protein sequence ID" value="GMN43109.1"/>
    <property type="molecule type" value="Genomic_DNA"/>
</dbReference>
<keyword evidence="2" id="KW-1185">Reference proteome</keyword>
<sequence>MKLIWSPETATKAYIETVKTCEKFKESGVAELLAAMAGGWEAKLIVEAWSYGGPIGTSIGLAVAARHTCGRHVCIVPDERTRQEYIKAIKDVAAPPPPIPEVVVGDAAAAMAALGGGVDFLVVDYNRRDFGRVLRSASAKVSSRGAVFACKNAWQRNVSGFRWQWALERGTRVVRSVFLPVGKGLNIAHIGSPGGSGGVEGSRKGPSRWIKHVDQRSGEEHVFRE</sequence>
<name>A0AA87ZT86_FICCA</name>
<evidence type="ECO:0008006" key="3">
    <source>
        <dbReference type="Google" id="ProtNLM"/>
    </source>
</evidence>
<evidence type="ECO:0000313" key="1">
    <source>
        <dbReference type="EMBL" id="GMN43109.1"/>
    </source>
</evidence>
<dbReference type="InterPro" id="IPR009902">
    <property type="entry name" value="DUF1442"/>
</dbReference>
<dbReference type="Proteomes" id="UP001187192">
    <property type="component" value="Unassembled WGS sequence"/>
</dbReference>
<organism evidence="1 2">
    <name type="scientific">Ficus carica</name>
    <name type="common">Common fig</name>
    <dbReference type="NCBI Taxonomy" id="3494"/>
    <lineage>
        <taxon>Eukaryota</taxon>
        <taxon>Viridiplantae</taxon>
        <taxon>Streptophyta</taxon>
        <taxon>Embryophyta</taxon>
        <taxon>Tracheophyta</taxon>
        <taxon>Spermatophyta</taxon>
        <taxon>Magnoliopsida</taxon>
        <taxon>eudicotyledons</taxon>
        <taxon>Gunneridae</taxon>
        <taxon>Pentapetalae</taxon>
        <taxon>rosids</taxon>
        <taxon>fabids</taxon>
        <taxon>Rosales</taxon>
        <taxon>Moraceae</taxon>
        <taxon>Ficeae</taxon>
        <taxon>Ficus</taxon>
    </lineage>
</organism>
<gene>
    <name evidence="1" type="ORF">TIFTF001_012316</name>
</gene>
<dbReference type="InterPro" id="IPR029063">
    <property type="entry name" value="SAM-dependent_MTases_sf"/>
</dbReference>
<dbReference type="AlphaFoldDB" id="A0AA87ZT86"/>
<accession>A0AA87ZT86</accession>
<dbReference type="Pfam" id="PF07279">
    <property type="entry name" value="DUF1442"/>
    <property type="match status" value="1"/>
</dbReference>
<proteinExistence type="predicted"/>